<dbReference type="InterPro" id="IPR027417">
    <property type="entry name" value="P-loop_NTPase"/>
</dbReference>
<dbReference type="GO" id="GO:0003677">
    <property type="term" value="F:DNA binding"/>
    <property type="evidence" value="ECO:0007669"/>
    <property type="project" value="UniProtKB-KW"/>
</dbReference>
<keyword evidence="9" id="KW-0234">DNA repair</keyword>
<dbReference type="InterPro" id="IPR038726">
    <property type="entry name" value="PDDEXK_AddAB-type"/>
</dbReference>
<keyword evidence="2" id="KW-0547">Nucleotide-binding</keyword>
<name>A0A1G8V464_9LACT</name>
<evidence type="ECO:0000313" key="13">
    <source>
        <dbReference type="Proteomes" id="UP000199433"/>
    </source>
</evidence>
<dbReference type="Gene3D" id="3.90.320.10">
    <property type="match status" value="1"/>
</dbReference>
<evidence type="ECO:0000256" key="5">
    <source>
        <dbReference type="ARBA" id="ARBA00022806"/>
    </source>
</evidence>
<dbReference type="GO" id="GO:0004386">
    <property type="term" value="F:helicase activity"/>
    <property type="evidence" value="ECO:0007669"/>
    <property type="project" value="UniProtKB-KW"/>
</dbReference>
<evidence type="ECO:0000256" key="8">
    <source>
        <dbReference type="ARBA" id="ARBA00023125"/>
    </source>
</evidence>
<dbReference type="AlphaFoldDB" id="A0A1G8V464"/>
<evidence type="ECO:0000256" key="6">
    <source>
        <dbReference type="ARBA" id="ARBA00022839"/>
    </source>
</evidence>
<organism evidence="12 13">
    <name type="scientific">Alkalibacterium thalassium</name>
    <dbReference type="NCBI Taxonomy" id="426701"/>
    <lineage>
        <taxon>Bacteria</taxon>
        <taxon>Bacillati</taxon>
        <taxon>Bacillota</taxon>
        <taxon>Bacilli</taxon>
        <taxon>Lactobacillales</taxon>
        <taxon>Carnobacteriaceae</taxon>
        <taxon>Alkalibacterium</taxon>
    </lineage>
</organism>
<sequence>MGLQFILSRLQTDKKKILFDQMMNWMEDEEAQVFYLVPDHMKFESEMAILDRIKDSHPDNDRHLAGMINLQVFSFSRLAWYFLQDTALYSHSQLTETGLTMLMRRLLRENEEVLTIFRGESQQQGFVEKTTELFMELRNARVMPEDLTNISGQIFEGEPGTRDFLLKLKDITLLYDSFLSHLEGKYIEKEDVLEALIEEVKIRDLSRTHIIIDNFHRFSAQEQELVLQMVEHAKDVKVSLILDKKYAVEPPEMTNFFYQTGMTYFRLYQEARNRRLQVLNDTVVKDNSRERCDALQNFEDYWVSSFDLSPKRRSHPSADYSSCIEIREAESRQAEVLHTATTIKQLVAEGNYRYKDILVCARTLEDYKMLMGSTFAENDIPLFIDEADKMSHHALVECIQSLVNIYKRHYRYEDVMRFLKTELFIPVEDERTVPKEKKDRLSFWSSKSENWRQSVDTLENVMLAYGYEGNDWVRDEDWIYARFHLEEMDDQLDADKRMQEQANQARSIIRSAFLPFFKQLDRVKTNREAVRLIYQFLERHGIDRQLLYWRDQALEDGELEDARKHEQVWQTFIQLLDEFVDVLGDESWEVDTFLSVLETGFEQATYGIVPPSIDQVMFTQFDKSRLNCKKLVVIMGMTDTQLPLNSENDSILTDEDREQLGVFLPDDKFLMPSTAGRLANEPFTAYLAFLNASDKLILSYPMKNDGSGDNRLSPYIERLNRQLAIPIDRKYTDAGAVTDETTDLSLSFVGSSRQTIGQLVTILRDRLDHKNNPPIFWTILFQKLQKQSNEVEKNILKSLEYRNIPRRLSPELAEELYGKDLYLSVSQLESFYLDPYSHFLQYGLKLRERAVQELTPAETGTFFHDALDSIFRAIITNDLSFDQLNEDELESVTEEVLQELYQNNKFKLLSMSNRMKFIRKQLSRTIQQMVKALSNQTRRTQMRPRKSEVLFGRLGSREGVPGLNFPLNTGGNLYVRGKIDRLDALELDNELYLSIVDYKSSRKALKFDEIYHGLMMQMLTYLDTAVHYSEDIFGKKAKPAGAFYAHVNNPMLKASDLLKKDWLDVWLKSFKMDGIILNEDELVEKLDLTLPENKYSLVYPLEYVKTRDQIKGKLITMEDLDLLFRHNREKIREAGNRILAGENSLSPIYDKKEFTPSVRGIYQSISQFDVLLPNGQNQYRQLEPISDQSDLIDKLKSKYLDLSERGADDN</sequence>
<accession>A0A1G8V464</accession>
<dbReference type="GO" id="GO:0004527">
    <property type="term" value="F:exonuclease activity"/>
    <property type="evidence" value="ECO:0007669"/>
    <property type="project" value="UniProtKB-KW"/>
</dbReference>
<evidence type="ECO:0000313" key="12">
    <source>
        <dbReference type="EMBL" id="SDJ60657.1"/>
    </source>
</evidence>
<evidence type="ECO:0000256" key="1">
    <source>
        <dbReference type="ARBA" id="ARBA00022722"/>
    </source>
</evidence>
<dbReference type="EMBL" id="FNFK01000001">
    <property type="protein sequence ID" value="SDJ60657.1"/>
    <property type="molecule type" value="Genomic_DNA"/>
</dbReference>
<dbReference type="SUPFAM" id="SSF52540">
    <property type="entry name" value="P-loop containing nucleoside triphosphate hydrolases"/>
    <property type="match status" value="1"/>
</dbReference>
<dbReference type="GO" id="GO:0005524">
    <property type="term" value="F:ATP binding"/>
    <property type="evidence" value="ECO:0007669"/>
    <property type="project" value="UniProtKB-KW"/>
</dbReference>
<keyword evidence="5 12" id="KW-0347">Helicase</keyword>
<evidence type="ECO:0000256" key="9">
    <source>
        <dbReference type="ARBA" id="ARBA00023204"/>
    </source>
</evidence>
<evidence type="ECO:0000256" key="3">
    <source>
        <dbReference type="ARBA" id="ARBA00022763"/>
    </source>
</evidence>
<keyword evidence="8" id="KW-0238">DNA-binding</keyword>
<dbReference type="GO" id="GO:0006310">
    <property type="term" value="P:DNA recombination"/>
    <property type="evidence" value="ECO:0007669"/>
    <property type="project" value="TreeGrafter"/>
</dbReference>
<reference evidence="13" key="1">
    <citation type="submission" date="2016-10" db="EMBL/GenBank/DDBJ databases">
        <authorList>
            <person name="Varghese N."/>
            <person name="Submissions S."/>
        </authorList>
    </citation>
    <scope>NUCLEOTIDE SEQUENCE [LARGE SCALE GENOMIC DNA]</scope>
    <source>
        <strain evidence="13">DSM 19181</strain>
    </source>
</reference>
<evidence type="ECO:0000256" key="4">
    <source>
        <dbReference type="ARBA" id="ARBA00022801"/>
    </source>
</evidence>
<proteinExistence type="predicted"/>
<dbReference type="STRING" id="426701.SAMN04488098_100141"/>
<keyword evidence="3" id="KW-0227">DNA damage</keyword>
<evidence type="ECO:0000256" key="7">
    <source>
        <dbReference type="ARBA" id="ARBA00022840"/>
    </source>
</evidence>
<dbReference type="OrthoDB" id="9758506at2"/>
<protein>
    <submittedName>
        <fullName evidence="12">DNA helicase/exodeoxyribonuclease V, subunit B</fullName>
    </submittedName>
</protein>
<feature type="domain" description="PD-(D/E)XK endonuclease-like" evidence="10">
    <location>
        <begin position="823"/>
        <end position="1114"/>
    </location>
</feature>
<dbReference type="InterPro" id="IPR011604">
    <property type="entry name" value="PDDEXK-like_dom_sf"/>
</dbReference>
<dbReference type="Pfam" id="PF21445">
    <property type="entry name" value="ADDB_N"/>
    <property type="match status" value="1"/>
</dbReference>
<dbReference type="Pfam" id="PF12705">
    <property type="entry name" value="PDDEXK_1"/>
    <property type="match status" value="1"/>
</dbReference>
<keyword evidence="1" id="KW-0540">Nuclease</keyword>
<dbReference type="Gene3D" id="3.40.50.300">
    <property type="entry name" value="P-loop containing nucleotide triphosphate hydrolases"/>
    <property type="match status" value="4"/>
</dbReference>
<evidence type="ECO:0000259" key="11">
    <source>
        <dbReference type="Pfam" id="PF21445"/>
    </source>
</evidence>
<keyword evidence="13" id="KW-1185">Reference proteome</keyword>
<dbReference type="PANTHER" id="PTHR30591:SF1">
    <property type="entry name" value="RECBCD ENZYME SUBUNIT RECC"/>
    <property type="match status" value="1"/>
</dbReference>
<keyword evidence="4" id="KW-0378">Hydrolase</keyword>
<dbReference type="Proteomes" id="UP000199433">
    <property type="component" value="Unassembled WGS sequence"/>
</dbReference>
<dbReference type="PANTHER" id="PTHR30591">
    <property type="entry name" value="RECBCD ENZYME SUBUNIT RECC"/>
    <property type="match status" value="1"/>
</dbReference>
<dbReference type="InterPro" id="IPR049035">
    <property type="entry name" value="ADDB_N"/>
</dbReference>
<dbReference type="GO" id="GO:0006281">
    <property type="term" value="P:DNA repair"/>
    <property type="evidence" value="ECO:0007669"/>
    <property type="project" value="UniProtKB-KW"/>
</dbReference>
<dbReference type="RefSeq" id="WP_091264001.1">
    <property type="nucleotide sequence ID" value="NZ_FNFK01000001.1"/>
</dbReference>
<keyword evidence="6" id="KW-0269">Exonuclease</keyword>
<evidence type="ECO:0000259" key="10">
    <source>
        <dbReference type="Pfam" id="PF12705"/>
    </source>
</evidence>
<keyword evidence="7" id="KW-0067">ATP-binding</keyword>
<gene>
    <name evidence="12" type="ORF">SAMN04488098_100141</name>
</gene>
<evidence type="ECO:0000256" key="2">
    <source>
        <dbReference type="ARBA" id="ARBA00022741"/>
    </source>
</evidence>
<feature type="domain" description="ATP-dependent helicase/deoxyribonuclease subunit B N-terminal" evidence="11">
    <location>
        <begin position="5"/>
        <end position="299"/>
    </location>
</feature>